<evidence type="ECO:0000313" key="10">
    <source>
        <dbReference type="EMBL" id="MDQ0152193.1"/>
    </source>
</evidence>
<dbReference type="AlphaFoldDB" id="A0AAE3V9Y7"/>
<dbReference type="GO" id="GO:0006260">
    <property type="term" value="P:DNA replication"/>
    <property type="evidence" value="ECO:0007669"/>
    <property type="project" value="UniProtKB-KW"/>
</dbReference>
<evidence type="ECO:0000256" key="1">
    <source>
        <dbReference type="ARBA" id="ARBA00010555"/>
    </source>
</evidence>
<sequence length="415" mass="46644">MKLFHLSDLHIGKRVNEYPMLEDQRHILKEILRFAEAERPDAVLLSGDLYDKPVPSAEAVRCMDWFLSELQALGGTVLAISGNHDSAERIAFGARLMAESRVFVSPVYSGRLRRVTLTDAFGEVDFYLLPFLKPAAVRPFFPEEKIESYTEALRLVVERALREESSGQQRRRVLLAHQFVTGAARSESEEISVGGMDNVDAAVFSAFDYVALGHIHSPQNIGSPRIRYCGTPLKYSFSEAGQEKSITVVELGALPGEETVVRSAAGKTAGVVGPGEASDPRGNRRAELKIRTLPLGPLHDMRELRGSYMELTARDYYSGINREDYIHVTLTDEEDIPNAVDKLRTIYHNLMKLDYDNCRTRSNQEISADAEAERKSPLTLFAEFYEKQNNAKLDAEERRLMESLIASVWEEEAEL</sequence>
<organism evidence="10 11">
    <name type="scientific">Moryella indoligenes</name>
    <dbReference type="NCBI Taxonomy" id="371674"/>
    <lineage>
        <taxon>Bacteria</taxon>
        <taxon>Bacillati</taxon>
        <taxon>Bacillota</taxon>
        <taxon>Clostridia</taxon>
        <taxon>Lachnospirales</taxon>
        <taxon>Lachnospiraceae</taxon>
        <taxon>Moryella</taxon>
    </lineage>
</organism>
<keyword evidence="11" id="KW-1185">Reference proteome</keyword>
<reference evidence="10" key="1">
    <citation type="submission" date="2023-07" db="EMBL/GenBank/DDBJ databases">
        <title>Genomic Encyclopedia of Type Strains, Phase IV (KMG-IV): sequencing the most valuable type-strain genomes for metagenomic binning, comparative biology and taxonomic classification.</title>
        <authorList>
            <person name="Goeker M."/>
        </authorList>
    </citation>
    <scope>NUCLEOTIDE SEQUENCE</scope>
    <source>
        <strain evidence="10">DSM 19659</strain>
    </source>
</reference>
<dbReference type="PANTHER" id="PTHR30337:SF0">
    <property type="entry name" value="NUCLEASE SBCCD SUBUNIT D"/>
    <property type="match status" value="1"/>
</dbReference>
<name>A0AAE3V9Y7_9FIRM</name>
<feature type="domain" description="Nuclease SbcCD subunit D C-terminal" evidence="9">
    <location>
        <begin position="298"/>
        <end position="388"/>
    </location>
</feature>
<dbReference type="InterPro" id="IPR041796">
    <property type="entry name" value="Mre11_N"/>
</dbReference>
<dbReference type="Gene3D" id="3.60.21.10">
    <property type="match status" value="1"/>
</dbReference>
<comment type="similarity">
    <text evidence="1 7">Belongs to the SbcD family.</text>
</comment>
<dbReference type="EMBL" id="JAUSTO010000004">
    <property type="protein sequence ID" value="MDQ0152193.1"/>
    <property type="molecule type" value="Genomic_DNA"/>
</dbReference>
<dbReference type="Pfam" id="PF00149">
    <property type="entry name" value="Metallophos"/>
    <property type="match status" value="1"/>
</dbReference>
<dbReference type="GO" id="GO:0006310">
    <property type="term" value="P:DNA recombination"/>
    <property type="evidence" value="ECO:0007669"/>
    <property type="project" value="UniProtKB-KW"/>
</dbReference>
<evidence type="ECO:0000256" key="4">
    <source>
        <dbReference type="ARBA" id="ARBA00022722"/>
    </source>
</evidence>
<protein>
    <recommendedName>
        <fullName evidence="3 7">Nuclease SbcCD subunit D</fullName>
    </recommendedName>
</protein>
<dbReference type="RefSeq" id="WP_307253613.1">
    <property type="nucleotide sequence ID" value="NZ_JAUSTO010000004.1"/>
</dbReference>
<comment type="caution">
    <text evidence="10">The sequence shown here is derived from an EMBL/GenBank/DDBJ whole genome shotgun (WGS) entry which is preliminary data.</text>
</comment>
<accession>A0AAE3V9Y7</accession>
<dbReference type="Pfam" id="PF12320">
    <property type="entry name" value="SbcD_C"/>
    <property type="match status" value="1"/>
</dbReference>
<evidence type="ECO:0000259" key="8">
    <source>
        <dbReference type="Pfam" id="PF00149"/>
    </source>
</evidence>
<comment type="subunit">
    <text evidence="2 7">Heterodimer of SbcC and SbcD.</text>
</comment>
<dbReference type="SUPFAM" id="SSF56300">
    <property type="entry name" value="Metallo-dependent phosphatases"/>
    <property type="match status" value="1"/>
</dbReference>
<dbReference type="GO" id="GO:0008408">
    <property type="term" value="F:3'-5' exonuclease activity"/>
    <property type="evidence" value="ECO:0007669"/>
    <property type="project" value="InterPro"/>
</dbReference>
<evidence type="ECO:0000256" key="7">
    <source>
        <dbReference type="RuleBase" id="RU363069"/>
    </source>
</evidence>
<keyword evidence="7" id="KW-0233">DNA recombination</keyword>
<dbReference type="InterPro" id="IPR026843">
    <property type="entry name" value="SbcD_C"/>
</dbReference>
<keyword evidence="7" id="KW-0235">DNA replication</keyword>
<dbReference type="GO" id="GO:0004519">
    <property type="term" value="F:endonuclease activity"/>
    <property type="evidence" value="ECO:0007669"/>
    <property type="project" value="UniProtKB-KW"/>
</dbReference>
<keyword evidence="5 7" id="KW-0378">Hydrolase</keyword>
<feature type="domain" description="Calcineurin-like phosphoesterase" evidence="8">
    <location>
        <begin position="1"/>
        <end position="218"/>
    </location>
</feature>
<keyword evidence="4 7" id="KW-0540">Nuclease</keyword>
<dbReference type="InterPro" id="IPR004843">
    <property type="entry name" value="Calcineurin-like_PHP"/>
</dbReference>
<dbReference type="InterPro" id="IPR050535">
    <property type="entry name" value="DNA_Repair-Maintenance_Comp"/>
</dbReference>
<dbReference type="NCBIfam" id="TIGR00619">
    <property type="entry name" value="sbcd"/>
    <property type="match status" value="1"/>
</dbReference>
<evidence type="ECO:0000256" key="2">
    <source>
        <dbReference type="ARBA" id="ARBA00011322"/>
    </source>
</evidence>
<dbReference type="InterPro" id="IPR029052">
    <property type="entry name" value="Metallo-depent_PP-like"/>
</dbReference>
<dbReference type="PANTHER" id="PTHR30337">
    <property type="entry name" value="COMPONENT OF ATP-DEPENDENT DSDNA EXONUCLEASE"/>
    <property type="match status" value="1"/>
</dbReference>
<dbReference type="InterPro" id="IPR004593">
    <property type="entry name" value="SbcD"/>
</dbReference>
<evidence type="ECO:0000259" key="9">
    <source>
        <dbReference type="Pfam" id="PF12320"/>
    </source>
</evidence>
<proteinExistence type="inferred from homology"/>
<dbReference type="Proteomes" id="UP001241537">
    <property type="component" value="Unassembled WGS sequence"/>
</dbReference>
<evidence type="ECO:0000256" key="6">
    <source>
        <dbReference type="ARBA" id="ARBA00022839"/>
    </source>
</evidence>
<evidence type="ECO:0000256" key="3">
    <source>
        <dbReference type="ARBA" id="ARBA00013365"/>
    </source>
</evidence>
<dbReference type="CDD" id="cd00840">
    <property type="entry name" value="MPP_Mre11_N"/>
    <property type="match status" value="1"/>
</dbReference>
<gene>
    <name evidence="7" type="primary">sbcD</name>
    <name evidence="10" type="ORF">J2S20_000878</name>
</gene>
<keyword evidence="6 7" id="KW-0269">Exonuclease</keyword>
<evidence type="ECO:0000256" key="5">
    <source>
        <dbReference type="ARBA" id="ARBA00022801"/>
    </source>
</evidence>
<keyword evidence="7" id="KW-0255">Endonuclease</keyword>
<comment type="function">
    <text evidence="7">SbcCD cleaves DNA hairpin structures. These structures can inhibit DNA replication and are intermediates in certain DNA recombination reactions. The complex acts as a 3'-&gt;5' double strand exonuclease that can open hairpins. It also has a 5' single-strand endonuclease activity.</text>
</comment>
<evidence type="ECO:0000313" key="11">
    <source>
        <dbReference type="Proteomes" id="UP001241537"/>
    </source>
</evidence>